<protein>
    <recommendedName>
        <fullName evidence="3">Class II aldolase/adducin N-terminal domain-containing protein</fullName>
    </recommendedName>
</protein>
<keyword evidence="1" id="KW-0479">Metal-binding</keyword>
<evidence type="ECO:0000256" key="2">
    <source>
        <dbReference type="ARBA" id="ARBA00023239"/>
    </source>
</evidence>
<dbReference type="Gene3D" id="3.40.225.10">
    <property type="entry name" value="Class II aldolase/adducin N-terminal domain"/>
    <property type="match status" value="1"/>
</dbReference>
<dbReference type="AlphaFoldDB" id="A0A382JDJ9"/>
<organism evidence="4">
    <name type="scientific">marine metagenome</name>
    <dbReference type="NCBI Taxonomy" id="408172"/>
    <lineage>
        <taxon>unclassified sequences</taxon>
        <taxon>metagenomes</taxon>
        <taxon>ecological metagenomes</taxon>
    </lineage>
</organism>
<dbReference type="PANTHER" id="PTHR22789:SF0">
    <property type="entry name" value="3-OXO-TETRONATE 4-PHOSPHATE DECARBOXYLASE-RELATED"/>
    <property type="match status" value="1"/>
</dbReference>
<feature type="non-terminal residue" evidence="4">
    <location>
        <position position="124"/>
    </location>
</feature>
<dbReference type="PANTHER" id="PTHR22789">
    <property type="entry name" value="FUCULOSE PHOSPHATE ALDOLASE"/>
    <property type="match status" value="1"/>
</dbReference>
<dbReference type="EMBL" id="UINC01073741">
    <property type="protein sequence ID" value="SVC10354.1"/>
    <property type="molecule type" value="Genomic_DNA"/>
</dbReference>
<dbReference type="SUPFAM" id="SSF53639">
    <property type="entry name" value="AraD/HMP-PK domain-like"/>
    <property type="match status" value="1"/>
</dbReference>
<gene>
    <name evidence="4" type="ORF">METZ01_LOCUS263208</name>
</gene>
<dbReference type="Pfam" id="PF00596">
    <property type="entry name" value="Aldolase_II"/>
    <property type="match status" value="1"/>
</dbReference>
<name>A0A382JDJ9_9ZZZZ</name>
<dbReference type="GO" id="GO:0046872">
    <property type="term" value="F:metal ion binding"/>
    <property type="evidence" value="ECO:0007669"/>
    <property type="project" value="UniProtKB-KW"/>
</dbReference>
<dbReference type="InterPro" id="IPR050197">
    <property type="entry name" value="Aldolase_class_II_sugar_metab"/>
</dbReference>
<sequence length="124" mass="13538">MPEDTASLREACAALSAYDLLASYEGTDVIGSNGNVSERRATGFIITATQLPAKQNLAPDDCVHIETCAAGEARFHGSKFPSSESLMHWHLYETFPAIQAIIHVHESNDLLYSESGRARWTELG</sequence>
<dbReference type="GO" id="GO:0005829">
    <property type="term" value="C:cytosol"/>
    <property type="evidence" value="ECO:0007669"/>
    <property type="project" value="TreeGrafter"/>
</dbReference>
<reference evidence="4" key="1">
    <citation type="submission" date="2018-05" db="EMBL/GenBank/DDBJ databases">
        <authorList>
            <person name="Lanie J.A."/>
            <person name="Ng W.-L."/>
            <person name="Kazmierczak K.M."/>
            <person name="Andrzejewski T.M."/>
            <person name="Davidsen T.M."/>
            <person name="Wayne K.J."/>
            <person name="Tettelin H."/>
            <person name="Glass J.I."/>
            <person name="Rusch D."/>
            <person name="Podicherti R."/>
            <person name="Tsui H.-C.T."/>
            <person name="Winkler M.E."/>
        </authorList>
    </citation>
    <scope>NUCLEOTIDE SEQUENCE</scope>
</reference>
<evidence type="ECO:0000256" key="1">
    <source>
        <dbReference type="ARBA" id="ARBA00022723"/>
    </source>
</evidence>
<feature type="domain" description="Class II aldolase/adducin N-terminal" evidence="3">
    <location>
        <begin position="29"/>
        <end position="113"/>
    </location>
</feature>
<proteinExistence type="predicted"/>
<dbReference type="GO" id="GO:0016832">
    <property type="term" value="F:aldehyde-lyase activity"/>
    <property type="evidence" value="ECO:0007669"/>
    <property type="project" value="TreeGrafter"/>
</dbReference>
<dbReference type="GO" id="GO:0019323">
    <property type="term" value="P:pentose catabolic process"/>
    <property type="evidence" value="ECO:0007669"/>
    <property type="project" value="TreeGrafter"/>
</dbReference>
<keyword evidence="2" id="KW-0456">Lyase</keyword>
<accession>A0A382JDJ9</accession>
<dbReference type="InterPro" id="IPR036409">
    <property type="entry name" value="Aldolase_II/adducin_N_sf"/>
</dbReference>
<evidence type="ECO:0000259" key="3">
    <source>
        <dbReference type="Pfam" id="PF00596"/>
    </source>
</evidence>
<dbReference type="InterPro" id="IPR001303">
    <property type="entry name" value="Aldolase_II/adducin_N"/>
</dbReference>
<evidence type="ECO:0000313" key="4">
    <source>
        <dbReference type="EMBL" id="SVC10354.1"/>
    </source>
</evidence>